<dbReference type="PANTHER" id="PTHR21708">
    <property type="entry name" value="PROBABLE 2-DEHYDROPANTOATE 2-REDUCTASE"/>
    <property type="match status" value="1"/>
</dbReference>
<dbReference type="InterPro" id="IPR051402">
    <property type="entry name" value="KPR-Related"/>
</dbReference>
<dbReference type="InParanoid" id="G0VKJ0"/>
<sequence length="608" mass="70556">MVISASSIESLKKHCQELSNYSTVNTTVLISADFGCELELIALEYFKNRCKCVLSILCEVECRRLYPGSYIILNEDHCILYFGSTYLAKHYRGDRAIQKNYNNVHVELTKDSNTLNIIKHVKHTKWIKTIMLENPKDMALKTWENVFPKISLNILSIIFNRTDYEKLLQDKPSRDLFRDLVHELVDICYKQCQAKLYFNGEAPYDKKKNSINSDAIIKHYKQLKLDIKSSVIGKESLELSLPFEVYCFYNKIEYPVDLLFYQTIFLAKKFGIPHKKLLYLFELYSNLTTTEHFPKKIINFEEPTSVPLVQSNMELRSTAANSKKSQSRNPNRNYHIIPGEDTDGHHFQNEPNYVSTTLLSSELKNLYLGAEKISSFDSPQEKSLEDGKRLYPNIKTNNNTDYYTAAVTETSFNIAHTNQNSTFNNGIANPNQTRRKSITGFDVKAIPHFIKRKLSFKKESMDNEDQVRNPRVHIPRNSVQTERKKQPYDNYDTPFYAIQNNSTSDPFDIPKDEDLAYFSSDPKSWRSILQKRTHSTPVPRHKWGTNEDINNTREILNRANIGNILSLTSSNYEQTMDLTVPLRDGRGSYHNFSSRKLTTRSHREGEKE</sequence>
<dbReference type="STRING" id="1064592.G0VKJ0"/>
<protein>
    <submittedName>
        <fullName evidence="2">Uncharacterized protein</fullName>
    </submittedName>
</protein>
<proteinExistence type="predicted"/>
<feature type="compositionally biased region" description="Polar residues" evidence="1">
    <location>
        <begin position="317"/>
        <end position="332"/>
    </location>
</feature>
<dbReference type="GO" id="GO:0005737">
    <property type="term" value="C:cytoplasm"/>
    <property type="evidence" value="ECO:0007669"/>
    <property type="project" value="TreeGrafter"/>
</dbReference>
<dbReference type="RefSeq" id="XP_003678366.1">
    <property type="nucleotide sequence ID" value="XM_003678318.1"/>
</dbReference>
<dbReference type="GeneID" id="96905725"/>
<dbReference type="Proteomes" id="UP000001640">
    <property type="component" value="Chromosome 10"/>
</dbReference>
<dbReference type="KEGG" id="ncs:NCAS_0J00470"/>
<evidence type="ECO:0000256" key="1">
    <source>
        <dbReference type="SAM" id="MobiDB-lite"/>
    </source>
</evidence>
<reference key="2">
    <citation type="submission" date="2011-08" db="EMBL/GenBank/DDBJ databases">
        <title>Genome sequence of Naumovozyma castellii.</title>
        <authorList>
            <person name="Gordon J.L."/>
            <person name="Armisen D."/>
            <person name="Proux-Wera E."/>
            <person name="OhEigeartaigh S.S."/>
            <person name="Byrne K.P."/>
            <person name="Wolfe K.H."/>
        </authorList>
    </citation>
    <scope>NUCLEOTIDE SEQUENCE</scope>
    <source>
        <strain>Type strain:CBS 4309</strain>
    </source>
</reference>
<gene>
    <name evidence="2" type="primary">NCAS0J00470</name>
    <name evidence="2" type="ordered locus">NCAS_0J00470</name>
</gene>
<dbReference type="PANTHER" id="PTHR21708:SF34">
    <property type="entry name" value="OUTER SPORE WALL PROTEIN 2"/>
    <property type="match status" value="1"/>
</dbReference>
<evidence type="ECO:0000313" key="2">
    <source>
        <dbReference type="EMBL" id="CCC72026.1"/>
    </source>
</evidence>
<dbReference type="AlphaFoldDB" id="G0VKJ0"/>
<dbReference type="HOGENOM" id="CLU_022832_0_0_1"/>
<dbReference type="OrthoDB" id="4068630at2759"/>
<organism evidence="2 3">
    <name type="scientific">Naumovozyma castellii</name>
    <name type="common">Yeast</name>
    <name type="synonym">Saccharomyces castellii</name>
    <dbReference type="NCBI Taxonomy" id="27288"/>
    <lineage>
        <taxon>Eukaryota</taxon>
        <taxon>Fungi</taxon>
        <taxon>Dikarya</taxon>
        <taxon>Ascomycota</taxon>
        <taxon>Saccharomycotina</taxon>
        <taxon>Saccharomycetes</taxon>
        <taxon>Saccharomycetales</taxon>
        <taxon>Saccharomycetaceae</taxon>
        <taxon>Naumovozyma</taxon>
    </lineage>
</organism>
<reference evidence="2 3" key="1">
    <citation type="journal article" date="2011" name="Proc. Natl. Acad. Sci. U.S.A.">
        <title>Evolutionary erosion of yeast sex chromosomes by mating-type switching accidents.</title>
        <authorList>
            <person name="Gordon J.L."/>
            <person name="Armisen D."/>
            <person name="Proux-Wera E."/>
            <person name="Oheigeartaigh S.S."/>
            <person name="Byrne K.P."/>
            <person name="Wolfe K.H."/>
        </authorList>
    </citation>
    <scope>NUCLEOTIDE SEQUENCE [LARGE SCALE GENOMIC DNA]</scope>
    <source>
        <strain evidence="3">ATCC 76901 / BCRC 22586 / CBS 4309 / NBRC 1992 / NRRL Y-12630</strain>
    </source>
</reference>
<evidence type="ECO:0000313" key="3">
    <source>
        <dbReference type="Proteomes" id="UP000001640"/>
    </source>
</evidence>
<feature type="region of interest" description="Disordered" evidence="1">
    <location>
        <begin position="317"/>
        <end position="349"/>
    </location>
</feature>
<dbReference type="eggNOG" id="ENOG502QQG0">
    <property type="taxonomic scope" value="Eukaryota"/>
</dbReference>
<feature type="region of interest" description="Disordered" evidence="1">
    <location>
        <begin position="587"/>
        <end position="608"/>
    </location>
</feature>
<dbReference type="FunCoup" id="G0VKJ0">
    <property type="interactions" value="44"/>
</dbReference>
<name>G0VKJ0_NAUCA</name>
<keyword evidence="3" id="KW-1185">Reference proteome</keyword>
<dbReference type="EMBL" id="HE576761">
    <property type="protein sequence ID" value="CCC72026.1"/>
    <property type="molecule type" value="Genomic_DNA"/>
</dbReference>
<accession>G0VKJ0</accession>